<dbReference type="Pfam" id="PF24681">
    <property type="entry name" value="Kelch_KLHDC2_KLHL20_DRC7"/>
    <property type="match status" value="1"/>
</dbReference>
<feature type="coiled-coil region" evidence="3">
    <location>
        <begin position="837"/>
        <end position="864"/>
    </location>
</feature>
<organism evidence="4 5">
    <name type="scientific">Chloropicon primus</name>
    <dbReference type="NCBI Taxonomy" id="1764295"/>
    <lineage>
        <taxon>Eukaryota</taxon>
        <taxon>Viridiplantae</taxon>
        <taxon>Chlorophyta</taxon>
        <taxon>Chloropicophyceae</taxon>
        <taxon>Chloropicales</taxon>
        <taxon>Chloropicaceae</taxon>
        <taxon>Chloropicon</taxon>
    </lineage>
</organism>
<dbReference type="OrthoDB" id="10251809at2759"/>
<dbReference type="SUPFAM" id="SSF117281">
    <property type="entry name" value="Kelch motif"/>
    <property type="match status" value="1"/>
</dbReference>
<dbReference type="STRING" id="1764295.A0A5B8MUJ6"/>
<dbReference type="PANTHER" id="PTHR46647:SF1">
    <property type="entry name" value="RAB9 EFFECTOR PROTEIN WITH KELCH MOTIFS"/>
    <property type="match status" value="1"/>
</dbReference>
<proteinExistence type="predicted"/>
<keyword evidence="5" id="KW-1185">Reference proteome</keyword>
<dbReference type="InterPro" id="IPR015915">
    <property type="entry name" value="Kelch-typ_b-propeller"/>
</dbReference>
<dbReference type="InterPro" id="IPR052124">
    <property type="entry name" value="Rab9_kelch_effector"/>
</dbReference>
<dbReference type="EMBL" id="CP031046">
    <property type="protein sequence ID" value="QDZ24458.1"/>
    <property type="molecule type" value="Genomic_DNA"/>
</dbReference>
<feature type="coiled-coil region" evidence="3">
    <location>
        <begin position="914"/>
        <end position="941"/>
    </location>
</feature>
<keyword evidence="2" id="KW-0677">Repeat</keyword>
<protein>
    <submittedName>
        <fullName evidence="4">Uncharacterized protein</fullName>
    </submittedName>
</protein>
<evidence type="ECO:0000313" key="4">
    <source>
        <dbReference type="EMBL" id="QDZ24458.1"/>
    </source>
</evidence>
<reference evidence="4 5" key="1">
    <citation type="submission" date="2018-07" db="EMBL/GenBank/DDBJ databases">
        <title>The complete nuclear genome of the prasinophyte Chloropicon primus (CCMP1205).</title>
        <authorList>
            <person name="Pombert J.-F."/>
            <person name="Otis C."/>
            <person name="Turmel M."/>
            <person name="Lemieux C."/>
        </authorList>
    </citation>
    <scope>NUCLEOTIDE SEQUENCE [LARGE SCALE GENOMIC DNA]</scope>
    <source>
        <strain evidence="4 5">CCMP1205</strain>
    </source>
</reference>
<name>A0A5B8MUJ6_9CHLO</name>
<evidence type="ECO:0000256" key="3">
    <source>
        <dbReference type="SAM" id="Coils"/>
    </source>
</evidence>
<feature type="coiled-coil region" evidence="3">
    <location>
        <begin position="1030"/>
        <end position="1071"/>
    </location>
</feature>
<evidence type="ECO:0000256" key="2">
    <source>
        <dbReference type="ARBA" id="ARBA00022737"/>
    </source>
</evidence>
<gene>
    <name evidence="4" type="ORF">A3770_13p69760</name>
</gene>
<evidence type="ECO:0000313" key="5">
    <source>
        <dbReference type="Proteomes" id="UP000316726"/>
    </source>
</evidence>
<accession>A0A5B8MUJ6</accession>
<dbReference type="AlphaFoldDB" id="A0A5B8MUJ6"/>
<dbReference type="Gene3D" id="2.120.10.80">
    <property type="entry name" value="Kelch-type beta propeller"/>
    <property type="match status" value="2"/>
</dbReference>
<keyword evidence="3" id="KW-0175">Coiled coil</keyword>
<dbReference type="Proteomes" id="UP000316726">
    <property type="component" value="Chromosome 13"/>
</dbReference>
<sequence>MVGVQGGGGGGGGVAQATPGPRLLPAKVKLEVEKNRTIVFLDSRVKELTRKLALSHEDLIRYEKENLDLKHEQRELSYRLPLKYAHVKRKAANYLVELNRIKRNLGVVTPCFRFWRVVTRENKRRLHIASFVLGRRRQSVLKGSVSHWREAVRRNKRVQQWREARVKARAVEGWRAVVSGERVLEAKLKNFREEHAPFYSGLHAGRALEWWRSWAARKKALRARVDQLTAKHGRLALSRAFLSWATRSRENKAREGKWNKFLARQRCVKVLRGWSAQVAASRIAELLEHKSDCFRTRRALSIAMLVWSETAKRERSLGRKMARFRVKMVARTQGRALALWRSLAARSEWRERVVLRVMSRAEKRILASSFGAWLRKCGQRARVHSFTLGVRGNLTKSCFAVWRELRERMAFSKLVAQEKCRQGRWRIKLKLFSRWRIQVLSCSRNLLIRKLETFEEGLAEVVAPRAASPIKASRRAQAQAARLTETSFGRNAKVSSLVDSHQWHRFNKGCLIRRASHAAVFVGKSGIAQTSGKYLIFGGHDLDTRQNVFTIVSVNVHLGEGGELRFQADVDFEADTSIDGPCPRSDHCMCELDSSSVIVFGGFDGTKELGDVYQVRWSNEDFPEIHCRRLVSHLESPLRRSHHTVCRHVSKAGNSVKFILFGGYSKKNGGLMNDLWSFDHKDNSWTELDATGEAPCPRRDHCSVIINSSEMLVFGGFNGSENVNDCHTLNLQTMRWSKVVFEGEVPGPRRQHTVVQVDKDNVVVCGGFDGSRVLQDIYVLNVGTLQSHPMGALFEGGRCLHSCASLGGSLLLFGGVTNAGEAENDLLLLEHLGSSSTAHLRSRVKSLESRVAELERDLDSEVAHKNEIVVHQAREKTRNNFLENSLKASIQQQKEGLQSYRLMKDKLAANRKEEQILRQSCKDLKRLLDEKRRELVSTRKVASSSEKTLKRHYEEKVAETNHLLQQIAEAQIRLNSQDSVREEQSSALQRMSKALASASEQLLIRQREKELVEFELSDAKGHVAHLEKTSLKLEQDIQQEVARAAELEKQSKSSEARKEELEVELDGLRLQERMRQELERAKRPKDAAVQCSPTEGGGVTLADAAVQSETFDALRRAIEDGLREEERATREAQLKRQRENEEIERDIKGDVERLVEEMYKLGVQNKSLEDKLEFSEGRNENLLRSVSTLEDENKHLEASLRARDNLQREQNDFIKALQEAAEEEIGKLKDEICRLRSDRYKQDLELNT</sequence>
<feature type="coiled-coil region" evidence="3">
    <location>
        <begin position="1122"/>
        <end position="1231"/>
    </location>
</feature>
<dbReference type="PANTHER" id="PTHR46647">
    <property type="entry name" value="RAB9 EFFECTOR PROTEIN WITH KELCH MOTIFS"/>
    <property type="match status" value="1"/>
</dbReference>
<keyword evidence="1" id="KW-0880">Kelch repeat</keyword>
<evidence type="ECO:0000256" key="1">
    <source>
        <dbReference type="ARBA" id="ARBA00022441"/>
    </source>
</evidence>